<dbReference type="AlphaFoldDB" id="A0A8H6IPQ7"/>
<gene>
    <name evidence="2" type="ORF">CSOJ01_14927</name>
</gene>
<organism evidence="2 3">
    <name type="scientific">Colletotrichum sojae</name>
    <dbReference type="NCBI Taxonomy" id="2175907"/>
    <lineage>
        <taxon>Eukaryota</taxon>
        <taxon>Fungi</taxon>
        <taxon>Dikarya</taxon>
        <taxon>Ascomycota</taxon>
        <taxon>Pezizomycotina</taxon>
        <taxon>Sordariomycetes</taxon>
        <taxon>Hypocreomycetidae</taxon>
        <taxon>Glomerellales</taxon>
        <taxon>Glomerellaceae</taxon>
        <taxon>Colletotrichum</taxon>
        <taxon>Colletotrichum orchidearum species complex</taxon>
    </lineage>
</organism>
<keyword evidence="3" id="KW-1185">Reference proteome</keyword>
<comment type="caution">
    <text evidence="2">The sequence shown here is derived from an EMBL/GenBank/DDBJ whole genome shotgun (WGS) entry which is preliminary data.</text>
</comment>
<feature type="transmembrane region" description="Helical" evidence="1">
    <location>
        <begin position="111"/>
        <end position="137"/>
    </location>
</feature>
<evidence type="ECO:0000313" key="2">
    <source>
        <dbReference type="EMBL" id="KAF6788777.1"/>
    </source>
</evidence>
<evidence type="ECO:0000313" key="3">
    <source>
        <dbReference type="Proteomes" id="UP000652219"/>
    </source>
</evidence>
<feature type="transmembrane region" description="Helical" evidence="1">
    <location>
        <begin position="328"/>
        <end position="350"/>
    </location>
</feature>
<keyword evidence="1" id="KW-0472">Membrane</keyword>
<accession>A0A8H6IPQ7</accession>
<evidence type="ECO:0000256" key="1">
    <source>
        <dbReference type="SAM" id="Phobius"/>
    </source>
</evidence>
<protein>
    <submittedName>
        <fullName evidence="2">Uncharacterized protein</fullName>
    </submittedName>
</protein>
<sequence length="409" mass="46356">MDKNPIRYFQYSDEGCKWIGKLVGNYFNEEAINRVPYMDLINFYRQNGALSSPTDGDILNEYNVWVEYMYDDSDGMSGDRLYKIYRAAADHCVQDFCQHIDFSGNPDLAGIGVLVAFAFQLGIAAIFSIFGLYYYLIRKNEKGDQNEDQKIKWKVFRDAFHTFFTTSIYFNIALAVAVVVTIAIDDKTQYTAVVANLNLLMSLSSTQALWPLYVLYIEGRPQEIKDTLTPGSVFRSQLLKACLGLLCATLLGTCAATAINVNWGTNFELVCFHAIPGRYVASSLLYAPIGITALGLIIAALRQWYPRSWPLEGILCRGTSSESKLLRWFYIGMLLLGLSMMWVAFVVLWMLRTGMAAFTNESYEENDWGFGQIVAVVAWLPTVVAIVWEIVESVQEGGWKRLIDWLDYE</sequence>
<name>A0A8H6IPQ7_9PEZI</name>
<feature type="transmembrane region" description="Helical" evidence="1">
    <location>
        <begin position="238"/>
        <end position="259"/>
    </location>
</feature>
<feature type="transmembrane region" description="Helical" evidence="1">
    <location>
        <begin position="158"/>
        <end position="184"/>
    </location>
</feature>
<feature type="transmembrane region" description="Helical" evidence="1">
    <location>
        <begin position="190"/>
        <end position="217"/>
    </location>
</feature>
<keyword evidence="1" id="KW-1133">Transmembrane helix</keyword>
<keyword evidence="1" id="KW-0812">Transmembrane</keyword>
<dbReference type="EMBL" id="WIGN01000551">
    <property type="protein sequence ID" value="KAF6788777.1"/>
    <property type="molecule type" value="Genomic_DNA"/>
</dbReference>
<feature type="transmembrane region" description="Helical" evidence="1">
    <location>
        <begin position="279"/>
        <end position="301"/>
    </location>
</feature>
<reference evidence="2 3" key="1">
    <citation type="journal article" date="2020" name="Phytopathology">
        <title>Genome Sequence Resources of Colletotrichum truncatum, C. plurivorum, C. musicola, and C. sojae: Four Species Pathogenic to Soybean (Glycine max).</title>
        <authorList>
            <person name="Rogerio F."/>
            <person name="Boufleur T.R."/>
            <person name="Ciampi-Guillardi M."/>
            <person name="Sukno S.A."/>
            <person name="Thon M.R."/>
            <person name="Massola Junior N.S."/>
            <person name="Baroncelli R."/>
        </authorList>
    </citation>
    <scope>NUCLEOTIDE SEQUENCE [LARGE SCALE GENOMIC DNA]</scope>
    <source>
        <strain evidence="2 3">LFN0009</strain>
    </source>
</reference>
<proteinExistence type="predicted"/>
<dbReference type="Proteomes" id="UP000652219">
    <property type="component" value="Unassembled WGS sequence"/>
</dbReference>
<feature type="transmembrane region" description="Helical" evidence="1">
    <location>
        <begin position="370"/>
        <end position="391"/>
    </location>
</feature>